<dbReference type="GO" id="GO:0015562">
    <property type="term" value="F:efflux transmembrane transporter activity"/>
    <property type="evidence" value="ECO:0007669"/>
    <property type="project" value="TreeGrafter"/>
</dbReference>
<dbReference type="PANTHER" id="PTHR30469:SF29">
    <property type="entry name" value="BLR2860 PROTEIN"/>
    <property type="match status" value="1"/>
</dbReference>
<proteinExistence type="inferred from homology"/>
<sequence length="372" mass="39171">MRFRIRGSIAAAVVITAAIAGWMSTGDVVIGGQADSPNAVPPPAERTAEGDAAPFRVEVTTIQAEDRRTTLQMRGRTEADATVPVRAETRGRVAERRISAGDEVAEGDVLCQLDKGVREAQLLRAKAEAAKAELDYDAASKLRERQFESDTRVAATKAALDAARATVAEAQLELDRTTIKAPVAGTVEQPMTETGEMLSIGDVCATLVDTDPMKITGQISERDIGKLKSGMEADVSLVTGETVTGKISFISKTADPATRTFTVEIEVPNPDGELRDGVTALATIPLPPVRAHRLSPGILTLSDAGDVGVRAVTSDDKVVFHPVSILGHGKDGIWVEGLPDAVTVISVGQDYVVEGETVEPVNSGALARGTRS</sequence>
<dbReference type="Gene3D" id="1.10.287.470">
    <property type="entry name" value="Helix hairpin bin"/>
    <property type="match status" value="1"/>
</dbReference>
<name>A0AAE3VQE3_9HYPH</name>
<organism evidence="6 7">
    <name type="scientific">Amorphus orientalis</name>
    <dbReference type="NCBI Taxonomy" id="649198"/>
    <lineage>
        <taxon>Bacteria</taxon>
        <taxon>Pseudomonadati</taxon>
        <taxon>Pseudomonadota</taxon>
        <taxon>Alphaproteobacteria</taxon>
        <taxon>Hyphomicrobiales</taxon>
        <taxon>Amorphaceae</taxon>
        <taxon>Amorphus</taxon>
    </lineage>
</organism>
<feature type="domain" description="Multidrug resistance protein MdtA-like barrel-sandwich hybrid" evidence="4">
    <location>
        <begin position="82"/>
        <end position="209"/>
    </location>
</feature>
<dbReference type="AlphaFoldDB" id="A0AAE3VQE3"/>
<evidence type="ECO:0000256" key="1">
    <source>
        <dbReference type="ARBA" id="ARBA00009477"/>
    </source>
</evidence>
<dbReference type="InterPro" id="IPR006143">
    <property type="entry name" value="RND_pump_MFP"/>
</dbReference>
<dbReference type="Pfam" id="PF25954">
    <property type="entry name" value="Beta-barrel_RND_2"/>
    <property type="match status" value="1"/>
</dbReference>
<dbReference type="Gene3D" id="2.40.50.100">
    <property type="match status" value="1"/>
</dbReference>
<feature type="coiled-coil region" evidence="2">
    <location>
        <begin position="113"/>
        <end position="180"/>
    </location>
</feature>
<keyword evidence="2" id="KW-0175">Coiled coil</keyword>
<gene>
    <name evidence="6" type="ORF">J2S73_002722</name>
</gene>
<dbReference type="InterPro" id="IPR058792">
    <property type="entry name" value="Beta-barrel_RND_2"/>
</dbReference>
<dbReference type="Proteomes" id="UP001229244">
    <property type="component" value="Unassembled WGS sequence"/>
</dbReference>
<evidence type="ECO:0000259" key="5">
    <source>
        <dbReference type="Pfam" id="PF25954"/>
    </source>
</evidence>
<comment type="similarity">
    <text evidence="1">Belongs to the membrane fusion protein (MFP) (TC 8.A.1) family.</text>
</comment>
<evidence type="ECO:0000313" key="7">
    <source>
        <dbReference type="Proteomes" id="UP001229244"/>
    </source>
</evidence>
<evidence type="ECO:0000256" key="3">
    <source>
        <dbReference type="SAM" id="MobiDB-lite"/>
    </source>
</evidence>
<evidence type="ECO:0000313" key="6">
    <source>
        <dbReference type="EMBL" id="MDQ0316265.1"/>
    </source>
</evidence>
<reference evidence="6" key="1">
    <citation type="submission" date="2023-07" db="EMBL/GenBank/DDBJ databases">
        <title>Genomic Encyclopedia of Type Strains, Phase IV (KMG-IV): sequencing the most valuable type-strain genomes for metagenomic binning, comparative biology and taxonomic classification.</title>
        <authorList>
            <person name="Goeker M."/>
        </authorList>
    </citation>
    <scope>NUCLEOTIDE SEQUENCE</scope>
    <source>
        <strain evidence="6">DSM 21202</strain>
    </source>
</reference>
<dbReference type="Gene3D" id="2.40.30.170">
    <property type="match status" value="1"/>
</dbReference>
<comment type="caution">
    <text evidence="6">The sequence shown here is derived from an EMBL/GenBank/DDBJ whole genome shotgun (WGS) entry which is preliminary data.</text>
</comment>
<dbReference type="GO" id="GO:1990281">
    <property type="term" value="C:efflux pump complex"/>
    <property type="evidence" value="ECO:0007669"/>
    <property type="project" value="TreeGrafter"/>
</dbReference>
<dbReference type="EMBL" id="JAUSUL010000002">
    <property type="protein sequence ID" value="MDQ0316265.1"/>
    <property type="molecule type" value="Genomic_DNA"/>
</dbReference>
<dbReference type="PANTHER" id="PTHR30469">
    <property type="entry name" value="MULTIDRUG RESISTANCE PROTEIN MDTA"/>
    <property type="match status" value="1"/>
</dbReference>
<dbReference type="RefSeq" id="WP_306886094.1">
    <property type="nucleotide sequence ID" value="NZ_JAUSUL010000002.1"/>
</dbReference>
<feature type="domain" description="CusB-like beta-barrel" evidence="5">
    <location>
        <begin position="218"/>
        <end position="282"/>
    </location>
</feature>
<accession>A0AAE3VQE3</accession>
<evidence type="ECO:0000259" key="4">
    <source>
        <dbReference type="Pfam" id="PF25917"/>
    </source>
</evidence>
<dbReference type="NCBIfam" id="TIGR01730">
    <property type="entry name" value="RND_mfp"/>
    <property type="match status" value="1"/>
</dbReference>
<dbReference type="SUPFAM" id="SSF111369">
    <property type="entry name" value="HlyD-like secretion proteins"/>
    <property type="match status" value="1"/>
</dbReference>
<protein>
    <submittedName>
        <fullName evidence="6">Multidrug efflux system membrane fusion protein</fullName>
    </submittedName>
</protein>
<keyword evidence="7" id="KW-1185">Reference proteome</keyword>
<feature type="region of interest" description="Disordered" evidence="3">
    <location>
        <begin position="33"/>
        <end position="52"/>
    </location>
</feature>
<evidence type="ECO:0000256" key="2">
    <source>
        <dbReference type="SAM" id="Coils"/>
    </source>
</evidence>
<dbReference type="InterPro" id="IPR058625">
    <property type="entry name" value="MdtA-like_BSH"/>
</dbReference>
<dbReference type="Pfam" id="PF25917">
    <property type="entry name" value="BSH_RND"/>
    <property type="match status" value="1"/>
</dbReference>